<evidence type="ECO:0000259" key="1">
    <source>
        <dbReference type="Pfam" id="PF13577"/>
    </source>
</evidence>
<dbReference type="Pfam" id="PF13577">
    <property type="entry name" value="SnoaL_4"/>
    <property type="match status" value="1"/>
</dbReference>
<dbReference type="Proteomes" id="UP000054321">
    <property type="component" value="Unassembled WGS sequence"/>
</dbReference>
<evidence type="ECO:0000313" key="3">
    <source>
        <dbReference type="Proteomes" id="UP000054321"/>
    </source>
</evidence>
<sequence>MPDLHSLPAGSWPEKAFRNNGPDNLAFERYKLRELAEGWPCYRDACEWENLLSIFHPDAYIYTTWTGRTHHKDFVEVSKAGMDKGAFIMHRIHGSTTDINPEGTRAVTKMKATITQRFNIDGCDVDAESDCRFCFFFQKEPASRSGEPGKWLARFVRHWYEKDKLIPVDPRKIPHIDDNKLNQFPVGYRYLAFCQEETMNVKIMLDKPGHRREGSSPCGEKHDILYMQCKDWVEGRNVEI</sequence>
<dbReference type="OrthoDB" id="2533647at2759"/>
<dbReference type="AlphaFoldDB" id="A0A0C3GQ28"/>
<reference evidence="3" key="2">
    <citation type="submission" date="2015-01" db="EMBL/GenBank/DDBJ databases">
        <title>Evolutionary Origins and Diversification of the Mycorrhizal Mutualists.</title>
        <authorList>
            <consortium name="DOE Joint Genome Institute"/>
            <consortium name="Mycorrhizal Genomics Consortium"/>
            <person name="Kohler A."/>
            <person name="Kuo A."/>
            <person name="Nagy L.G."/>
            <person name="Floudas D."/>
            <person name="Copeland A."/>
            <person name="Barry K.W."/>
            <person name="Cichocki N."/>
            <person name="Veneault-Fourrey C."/>
            <person name="LaButti K."/>
            <person name="Lindquist E.A."/>
            <person name="Lipzen A."/>
            <person name="Lundell T."/>
            <person name="Morin E."/>
            <person name="Murat C."/>
            <person name="Riley R."/>
            <person name="Ohm R."/>
            <person name="Sun H."/>
            <person name="Tunlid A."/>
            <person name="Henrissat B."/>
            <person name="Grigoriev I.V."/>
            <person name="Hibbett D.S."/>
            <person name="Martin F."/>
        </authorList>
    </citation>
    <scope>NUCLEOTIDE SEQUENCE [LARGE SCALE GENOMIC DNA]</scope>
    <source>
        <strain evidence="3">Zn</strain>
    </source>
</reference>
<dbReference type="InParanoid" id="A0A0C3GQ28"/>
<organism evidence="2 3">
    <name type="scientific">Oidiodendron maius (strain Zn)</name>
    <dbReference type="NCBI Taxonomy" id="913774"/>
    <lineage>
        <taxon>Eukaryota</taxon>
        <taxon>Fungi</taxon>
        <taxon>Dikarya</taxon>
        <taxon>Ascomycota</taxon>
        <taxon>Pezizomycotina</taxon>
        <taxon>Leotiomycetes</taxon>
        <taxon>Leotiomycetes incertae sedis</taxon>
        <taxon>Myxotrichaceae</taxon>
        <taxon>Oidiodendron</taxon>
    </lineage>
</organism>
<protein>
    <recommendedName>
        <fullName evidence="1">SnoaL-like domain-containing protein</fullName>
    </recommendedName>
</protein>
<reference evidence="2 3" key="1">
    <citation type="submission" date="2014-04" db="EMBL/GenBank/DDBJ databases">
        <authorList>
            <consortium name="DOE Joint Genome Institute"/>
            <person name="Kuo A."/>
            <person name="Martino E."/>
            <person name="Perotto S."/>
            <person name="Kohler A."/>
            <person name="Nagy L.G."/>
            <person name="Floudas D."/>
            <person name="Copeland A."/>
            <person name="Barry K.W."/>
            <person name="Cichocki N."/>
            <person name="Veneault-Fourrey C."/>
            <person name="LaButti K."/>
            <person name="Lindquist E.A."/>
            <person name="Lipzen A."/>
            <person name="Lundell T."/>
            <person name="Morin E."/>
            <person name="Murat C."/>
            <person name="Sun H."/>
            <person name="Tunlid A."/>
            <person name="Henrissat B."/>
            <person name="Grigoriev I.V."/>
            <person name="Hibbett D.S."/>
            <person name="Martin F."/>
            <person name="Nordberg H.P."/>
            <person name="Cantor M.N."/>
            <person name="Hua S.X."/>
        </authorList>
    </citation>
    <scope>NUCLEOTIDE SEQUENCE [LARGE SCALE GENOMIC DNA]</scope>
    <source>
        <strain evidence="2 3">Zn</strain>
    </source>
</reference>
<feature type="domain" description="SnoaL-like" evidence="1">
    <location>
        <begin position="29"/>
        <end position="148"/>
    </location>
</feature>
<dbReference type="InterPro" id="IPR037401">
    <property type="entry name" value="SnoaL-like"/>
</dbReference>
<dbReference type="SUPFAM" id="SSF54427">
    <property type="entry name" value="NTF2-like"/>
    <property type="match status" value="1"/>
</dbReference>
<keyword evidence="3" id="KW-1185">Reference proteome</keyword>
<dbReference type="InterPro" id="IPR032710">
    <property type="entry name" value="NTF2-like_dom_sf"/>
</dbReference>
<proteinExistence type="predicted"/>
<dbReference type="EMBL" id="KN832915">
    <property type="protein sequence ID" value="KIM92596.1"/>
    <property type="molecule type" value="Genomic_DNA"/>
</dbReference>
<evidence type="ECO:0000313" key="2">
    <source>
        <dbReference type="EMBL" id="KIM92596.1"/>
    </source>
</evidence>
<accession>A0A0C3GQ28</accession>
<dbReference type="Gene3D" id="3.10.450.50">
    <property type="match status" value="1"/>
</dbReference>
<gene>
    <name evidence="2" type="ORF">OIDMADRAFT_139390</name>
</gene>
<dbReference type="HOGENOM" id="CLU_067875_0_0_1"/>
<name>A0A0C3GQ28_OIDMZ</name>